<feature type="domain" description="Homoserine dehydrogenase catalytic" evidence="13">
    <location>
        <begin position="387"/>
        <end position="565"/>
    </location>
</feature>
<dbReference type="InterPro" id="IPR001342">
    <property type="entry name" value="HDH_cat"/>
</dbReference>
<gene>
    <name evidence="15" type="ORF">GCM10007420_08090</name>
</gene>
<evidence type="ECO:0000259" key="14">
    <source>
        <dbReference type="Pfam" id="PF03447"/>
    </source>
</evidence>
<comment type="pathway">
    <text evidence="2">Amino-acid biosynthesis; L-threonine biosynthesis; L-threonine from L-aspartate: step 3/5.</text>
</comment>
<protein>
    <recommendedName>
        <fullName evidence="7">Homoserine dehydrogenase</fullName>
        <ecNumber evidence="6">1.1.1.3</ecNumber>
    </recommendedName>
</protein>
<dbReference type="InterPro" id="IPR036393">
    <property type="entry name" value="AceGlu_kinase-like_sf"/>
</dbReference>
<evidence type="ECO:0000256" key="1">
    <source>
        <dbReference type="ARBA" id="ARBA00004986"/>
    </source>
</evidence>
<evidence type="ECO:0000259" key="12">
    <source>
        <dbReference type="Pfam" id="PF00696"/>
    </source>
</evidence>
<dbReference type="Gene3D" id="3.30.360.10">
    <property type="entry name" value="Dihydrodipicolinate Reductase, domain 2"/>
    <property type="match status" value="1"/>
</dbReference>
<evidence type="ECO:0000256" key="7">
    <source>
        <dbReference type="ARBA" id="ARBA00013376"/>
    </source>
</evidence>
<evidence type="ECO:0000256" key="4">
    <source>
        <dbReference type="ARBA" id="ARBA00005139"/>
    </source>
</evidence>
<keyword evidence="11" id="KW-0486">Methionine biosynthesis</keyword>
<evidence type="ECO:0000256" key="11">
    <source>
        <dbReference type="ARBA" id="ARBA00023167"/>
    </source>
</evidence>
<evidence type="ECO:0000259" key="13">
    <source>
        <dbReference type="Pfam" id="PF00742"/>
    </source>
</evidence>
<dbReference type="SUPFAM" id="SSF51735">
    <property type="entry name" value="NAD(P)-binding Rossmann-fold domains"/>
    <property type="match status" value="1"/>
</dbReference>
<evidence type="ECO:0000256" key="8">
    <source>
        <dbReference type="ARBA" id="ARBA00022605"/>
    </source>
</evidence>
<keyword evidence="9" id="KW-0791">Threonine biosynthesis</keyword>
<evidence type="ECO:0000256" key="10">
    <source>
        <dbReference type="ARBA" id="ARBA00023002"/>
    </source>
</evidence>
<evidence type="ECO:0000313" key="15">
    <source>
        <dbReference type="EMBL" id="GGG94939.1"/>
    </source>
</evidence>
<evidence type="ECO:0000313" key="16">
    <source>
        <dbReference type="Proteomes" id="UP000648722"/>
    </source>
</evidence>
<evidence type="ECO:0000256" key="6">
    <source>
        <dbReference type="ARBA" id="ARBA00013213"/>
    </source>
</evidence>
<comment type="pathway">
    <text evidence="3">Amino-acid biosynthesis; L-methionine biosynthesis via de novo pathway; L-homoserine from L-aspartate: step 3/3.</text>
</comment>
<organism evidence="15 16">
    <name type="scientific">Glycocaulis albus</name>
    <dbReference type="NCBI Taxonomy" id="1382801"/>
    <lineage>
        <taxon>Bacteria</taxon>
        <taxon>Pseudomonadati</taxon>
        <taxon>Pseudomonadota</taxon>
        <taxon>Alphaproteobacteria</taxon>
        <taxon>Maricaulales</taxon>
        <taxon>Maricaulaceae</taxon>
        <taxon>Glycocaulis</taxon>
    </lineage>
</organism>
<dbReference type="SUPFAM" id="SSF55347">
    <property type="entry name" value="Glyceraldehyde-3-phosphate dehydrogenase-like, C-terminal domain"/>
    <property type="match status" value="1"/>
</dbReference>
<comment type="pathway">
    <text evidence="4">Amino-acid biosynthesis; L-threonine biosynthesis; L-threonine from L-aspartate: step 1/5.</text>
</comment>
<dbReference type="InterPro" id="IPR005106">
    <property type="entry name" value="Asp/hSer_DH_NAD-bd"/>
</dbReference>
<dbReference type="NCBIfam" id="NF004976">
    <property type="entry name" value="PRK06349.1"/>
    <property type="match status" value="1"/>
</dbReference>
<dbReference type="Pfam" id="PF00742">
    <property type="entry name" value="Homoserine_dh"/>
    <property type="match status" value="1"/>
</dbReference>
<name>A0ABQ1XJ15_9PROT</name>
<sequence>MKPQSMKPGAAPLCVLKFGSSVLGSETDYDAAAQEVFRHVRRGEKVIAVVSALAGETDALLAQGEQVGGRGSTPHAAMMARLARVGELRSAALMGLALGRIGVRTGVLDPHEIGLEADGDPMDANLCALDRHAVSDVLHSNEALVVPGFTAVHARFGAVTLGRGGTDLTAVFFAAQCGAARVRLIKDVDGVYAQDPVENPDAERYAELDYDAAARVSTGLIQPKAIAAAKAANVVMEVAAMGSGDATRICRAPARKAPARPVRRLRVALLGCGAVGAGVLAHLCSRPDLFDINPVLVRNTLSRPGGGAVRFTNDLHAALAGEPDLVVELMGGADLPADIMASALSHGRHVVTANKAAMARHYDRLHTAACDGGVRLSFSAAVGGGTPVLETLERLAASGGTVRIEGVMNGTANFLLDRLAAGDPFDAAVKEAQRLGFAEADPAADVDGHDAADKLSLLIRAAFGAAVDPAQIAKDSLADIDPAAVKSAHEEGLAFKQIGCCELAGDGRVQAEVRVRAVPAHHPLAGARNEENRFVLTGADGSEHALFGKGAGRWPTAAAVFADIMDIHRGLSEPDAVDFAASVPARAPALLRA</sequence>
<proteinExistence type="inferred from homology"/>
<dbReference type="Gene3D" id="3.40.50.720">
    <property type="entry name" value="NAD(P)-binding Rossmann-like Domain"/>
    <property type="match status" value="1"/>
</dbReference>
<evidence type="ECO:0000256" key="9">
    <source>
        <dbReference type="ARBA" id="ARBA00022697"/>
    </source>
</evidence>
<dbReference type="Pfam" id="PF00696">
    <property type="entry name" value="AA_kinase"/>
    <property type="match status" value="1"/>
</dbReference>
<dbReference type="SUPFAM" id="SSF53633">
    <property type="entry name" value="Carbamate kinase-like"/>
    <property type="match status" value="1"/>
</dbReference>
<reference evidence="16" key="1">
    <citation type="journal article" date="2019" name="Int. J. Syst. Evol. Microbiol.">
        <title>The Global Catalogue of Microorganisms (GCM) 10K type strain sequencing project: providing services to taxonomists for standard genome sequencing and annotation.</title>
        <authorList>
            <consortium name="The Broad Institute Genomics Platform"/>
            <consortium name="The Broad Institute Genome Sequencing Center for Infectious Disease"/>
            <person name="Wu L."/>
            <person name="Ma J."/>
        </authorList>
    </citation>
    <scope>NUCLEOTIDE SEQUENCE [LARGE SCALE GENOMIC DNA]</scope>
    <source>
        <strain evidence="16">CGMCC 1.12766</strain>
    </source>
</reference>
<comment type="caution">
    <text evidence="15">The sequence shown here is derived from an EMBL/GenBank/DDBJ whole genome shotgun (WGS) entry which is preliminary data.</text>
</comment>
<dbReference type="PANTHER" id="PTHR43331:SF1">
    <property type="entry name" value="HOMOSERINE DEHYDROGENASE"/>
    <property type="match status" value="1"/>
</dbReference>
<keyword evidence="8" id="KW-0028">Amino-acid biosynthesis</keyword>
<feature type="domain" description="Aspartate/homoserine dehydrogenase NAD-binding" evidence="14">
    <location>
        <begin position="271"/>
        <end position="378"/>
    </location>
</feature>
<dbReference type="EMBL" id="BMFS01000003">
    <property type="protein sequence ID" value="GGG94939.1"/>
    <property type="molecule type" value="Genomic_DNA"/>
</dbReference>
<dbReference type="EC" id="1.1.1.3" evidence="6"/>
<dbReference type="Pfam" id="PF03447">
    <property type="entry name" value="NAD_binding_3"/>
    <property type="match status" value="1"/>
</dbReference>
<accession>A0ABQ1XJ15</accession>
<evidence type="ECO:0000256" key="2">
    <source>
        <dbReference type="ARBA" id="ARBA00005056"/>
    </source>
</evidence>
<comment type="similarity">
    <text evidence="5">Belongs to the homoserine dehydrogenase family.</text>
</comment>
<keyword evidence="10" id="KW-0560">Oxidoreductase</keyword>
<dbReference type="PROSITE" id="PS01042">
    <property type="entry name" value="HOMOSER_DHGENASE"/>
    <property type="match status" value="1"/>
</dbReference>
<evidence type="ECO:0000256" key="3">
    <source>
        <dbReference type="ARBA" id="ARBA00005062"/>
    </source>
</evidence>
<dbReference type="InterPro" id="IPR019811">
    <property type="entry name" value="HDH_CS"/>
</dbReference>
<dbReference type="PANTHER" id="PTHR43331">
    <property type="entry name" value="HOMOSERINE DEHYDROGENASE"/>
    <property type="match status" value="1"/>
</dbReference>
<evidence type="ECO:0000256" key="5">
    <source>
        <dbReference type="ARBA" id="ARBA00006753"/>
    </source>
</evidence>
<dbReference type="RefSeq" id="WP_188451285.1">
    <property type="nucleotide sequence ID" value="NZ_BMFS01000003.1"/>
</dbReference>
<dbReference type="InterPro" id="IPR001048">
    <property type="entry name" value="Asp/Glu/Uridylate_kinase"/>
</dbReference>
<keyword evidence="16" id="KW-1185">Reference proteome</keyword>
<dbReference type="Gene3D" id="3.40.1160.10">
    <property type="entry name" value="Acetylglutamate kinase-like"/>
    <property type="match status" value="1"/>
</dbReference>
<dbReference type="Proteomes" id="UP000648722">
    <property type="component" value="Unassembled WGS sequence"/>
</dbReference>
<dbReference type="InterPro" id="IPR036291">
    <property type="entry name" value="NAD(P)-bd_dom_sf"/>
</dbReference>
<comment type="pathway">
    <text evidence="1">Amino-acid biosynthesis; L-methionine biosynthesis via de novo pathway; L-homoserine from L-aspartate: step 1/3.</text>
</comment>
<feature type="domain" description="Aspartate/glutamate/uridylate kinase" evidence="12">
    <location>
        <begin position="13"/>
        <end position="233"/>
    </location>
</feature>